<dbReference type="Gene3D" id="1.10.443.10">
    <property type="entry name" value="Intergrase catalytic core"/>
    <property type="match status" value="1"/>
</dbReference>
<dbReference type="GO" id="GO:0003677">
    <property type="term" value="F:DNA binding"/>
    <property type="evidence" value="ECO:0007669"/>
    <property type="project" value="InterPro"/>
</dbReference>
<proteinExistence type="predicted"/>
<keyword evidence="1" id="KW-0233">DNA recombination</keyword>
<dbReference type="SUPFAM" id="SSF56349">
    <property type="entry name" value="DNA breaking-rejoining enzymes"/>
    <property type="match status" value="1"/>
</dbReference>
<dbReference type="InterPro" id="IPR011010">
    <property type="entry name" value="DNA_brk_join_enz"/>
</dbReference>
<feature type="region of interest" description="Disordered" evidence="2">
    <location>
        <begin position="1"/>
        <end position="28"/>
    </location>
</feature>
<comment type="caution">
    <text evidence="3">The sequence shown here is derived from an EMBL/GenBank/DDBJ whole genome shotgun (WGS) entry which is preliminary data.</text>
</comment>
<feature type="region of interest" description="Disordered" evidence="2">
    <location>
        <begin position="71"/>
        <end position="102"/>
    </location>
</feature>
<accession>A0A7W9MGE2</accession>
<organism evidence="3 4">
    <name type="scientific">Streptosporangium becharense</name>
    <dbReference type="NCBI Taxonomy" id="1816182"/>
    <lineage>
        <taxon>Bacteria</taxon>
        <taxon>Bacillati</taxon>
        <taxon>Actinomycetota</taxon>
        <taxon>Actinomycetes</taxon>
        <taxon>Streptosporangiales</taxon>
        <taxon>Streptosporangiaceae</taxon>
        <taxon>Streptosporangium</taxon>
    </lineage>
</organism>
<reference evidence="3 4" key="1">
    <citation type="submission" date="2020-08" db="EMBL/GenBank/DDBJ databases">
        <title>Sequencing the genomes of 1000 actinobacteria strains.</title>
        <authorList>
            <person name="Klenk H.-P."/>
        </authorList>
    </citation>
    <scope>NUCLEOTIDE SEQUENCE [LARGE SCALE GENOMIC DNA]</scope>
    <source>
        <strain evidence="3 4">DSM 46887</strain>
    </source>
</reference>
<sequence length="102" mass="11546">MSVRTPESLEPAAWTHRTQPAPHGPDTRTRWADVVKKMGLPGLHFHDLRHPGNMLAAESDAGLKDLMARTGHDDVRRDDLPARRTGRRPVDHGRDRSETRRS</sequence>
<dbReference type="GO" id="GO:0006310">
    <property type="term" value="P:DNA recombination"/>
    <property type="evidence" value="ECO:0007669"/>
    <property type="project" value="UniProtKB-KW"/>
</dbReference>
<dbReference type="GO" id="GO:0015074">
    <property type="term" value="P:DNA integration"/>
    <property type="evidence" value="ECO:0007669"/>
    <property type="project" value="InterPro"/>
</dbReference>
<evidence type="ECO:0000256" key="2">
    <source>
        <dbReference type="SAM" id="MobiDB-lite"/>
    </source>
</evidence>
<gene>
    <name evidence="3" type="ORF">F4562_002822</name>
</gene>
<keyword evidence="4" id="KW-1185">Reference proteome</keyword>
<name>A0A7W9MGE2_9ACTN</name>
<evidence type="ECO:0000256" key="1">
    <source>
        <dbReference type="ARBA" id="ARBA00023172"/>
    </source>
</evidence>
<dbReference type="Proteomes" id="UP000540685">
    <property type="component" value="Unassembled WGS sequence"/>
</dbReference>
<dbReference type="AlphaFoldDB" id="A0A7W9MGE2"/>
<evidence type="ECO:0000313" key="3">
    <source>
        <dbReference type="EMBL" id="MBB5819760.1"/>
    </source>
</evidence>
<evidence type="ECO:0000313" key="4">
    <source>
        <dbReference type="Proteomes" id="UP000540685"/>
    </source>
</evidence>
<dbReference type="EMBL" id="JACHMP010000001">
    <property type="protein sequence ID" value="MBB5819760.1"/>
    <property type="molecule type" value="Genomic_DNA"/>
</dbReference>
<dbReference type="InterPro" id="IPR013762">
    <property type="entry name" value="Integrase-like_cat_sf"/>
</dbReference>
<protein>
    <submittedName>
        <fullName evidence="3">Integrase</fullName>
    </submittedName>
</protein>